<dbReference type="AlphaFoldDB" id="A0AAE9XLY7"/>
<dbReference type="InterPro" id="IPR028281">
    <property type="entry name" value="Sirohaem_synthase_central"/>
</dbReference>
<dbReference type="GO" id="GO:0004851">
    <property type="term" value="F:uroporphyrin-III C-methyltransferase activity"/>
    <property type="evidence" value="ECO:0007669"/>
    <property type="project" value="UniProtKB-EC"/>
</dbReference>
<dbReference type="SUPFAM" id="SSF53790">
    <property type="entry name" value="Tetrapyrrole methylase"/>
    <property type="match status" value="1"/>
</dbReference>
<evidence type="ECO:0000256" key="14">
    <source>
        <dbReference type="PIRSR" id="PIRSR036426-1"/>
    </source>
</evidence>
<keyword evidence="3" id="KW-0169">Cobalamin biosynthesis</keyword>
<dbReference type="KEGG" id="gso:PH603_12545"/>
<reference evidence="17" key="1">
    <citation type="submission" date="2023-01" db="EMBL/GenBank/DDBJ databases">
        <title>The genome sequence of Kordiimonadaceae bacterium 6D33.</title>
        <authorList>
            <person name="Liu Y."/>
        </authorList>
    </citation>
    <scope>NUCLEOTIDE SEQUENCE</scope>
    <source>
        <strain evidence="17">6D33</strain>
    </source>
</reference>
<proteinExistence type="inferred from homology"/>
<keyword evidence="9 17" id="KW-0456">Lyase</keyword>
<dbReference type="NCBIfam" id="NF007922">
    <property type="entry name" value="PRK10637.1"/>
    <property type="match status" value="1"/>
</dbReference>
<dbReference type="NCBIfam" id="TIGR01469">
    <property type="entry name" value="cobA_cysG_Cterm"/>
    <property type="match status" value="1"/>
</dbReference>
<dbReference type="GO" id="GO:0019354">
    <property type="term" value="P:siroheme biosynthetic process"/>
    <property type="evidence" value="ECO:0007669"/>
    <property type="project" value="InterPro"/>
</dbReference>
<evidence type="ECO:0000259" key="16">
    <source>
        <dbReference type="Pfam" id="PF14824"/>
    </source>
</evidence>
<dbReference type="GO" id="GO:0051266">
    <property type="term" value="F:sirohydrochlorin ferrochelatase activity"/>
    <property type="evidence" value="ECO:0007669"/>
    <property type="project" value="UniProtKB-EC"/>
</dbReference>
<dbReference type="SUPFAM" id="SSF51735">
    <property type="entry name" value="NAD(P)-binding Rossmann-fold domains"/>
    <property type="match status" value="1"/>
</dbReference>
<comment type="pathway">
    <text evidence="1">Porphyrin-containing compound metabolism; siroheme biosynthesis; sirohydrochlorin from precorrin-2: step 1/1.</text>
</comment>
<dbReference type="Gene3D" id="3.40.50.720">
    <property type="entry name" value="NAD(P)-binding Rossmann-like Domain"/>
    <property type="match status" value="1"/>
</dbReference>
<keyword evidence="5 17" id="KW-0808">Transferase</keyword>
<sequence>MQPETLFPISLDLRGRTCLMLGGGPIAATKAKPLLDAGATLRLVADHLCPDMAALIKDHPIEHAGALLDDPHLDGITLAIDSGEMPAFADDLRRMTLARGILLNAVDAPARCDFQMPAVVRRGPVQVAISTGGAAPTLARNLRQAIERLLPHDITHRVRRAAAIRVEVKEKLPPAAQRRLWDRMFDLGRLTDTEADMPDHLTEAEIEAAQGDGIPGEVWLVGAGAGSADMITLKGLKALESADVVLHDALIDPALLLHARRDARLIPVGKRCGKRSASQEFINRTLTNLAARGQRVVRLKCGDPFIFGRGGEELDHLQAAGIRTHIVPGVTAASVAAADCGIALTHRGISRRLTLMTASTNEGLAEDQPDWQALLNGGTVALYMARNKIGSLMEAMIASGVPAALPVMIIANAGRTERQQWQGTIGSMRAAPATLAEDAPTLIIVGASATARLAELHEPLAERTAANV</sequence>
<dbReference type="InterPro" id="IPR012409">
    <property type="entry name" value="Sirohaem_synth"/>
</dbReference>
<dbReference type="Pfam" id="PF13241">
    <property type="entry name" value="NAD_binding_7"/>
    <property type="match status" value="1"/>
</dbReference>
<dbReference type="RefSeq" id="WP_289502879.1">
    <property type="nucleotide sequence ID" value="NZ_CP116805.1"/>
</dbReference>
<dbReference type="InterPro" id="IPR035996">
    <property type="entry name" value="4pyrrol_Methylase_sf"/>
</dbReference>
<dbReference type="InterPro" id="IPR014776">
    <property type="entry name" value="4pyrrole_Mease_sub2"/>
</dbReference>
<feature type="domain" description="Tetrapyrrole methylase" evidence="15">
    <location>
        <begin position="218"/>
        <end position="427"/>
    </location>
</feature>
<dbReference type="FunFam" id="3.40.1010.10:FF:000001">
    <property type="entry name" value="Siroheme synthase"/>
    <property type="match status" value="1"/>
</dbReference>
<gene>
    <name evidence="17" type="primary">cysG</name>
    <name evidence="17" type="ORF">PH603_12545</name>
</gene>
<dbReference type="InterPro" id="IPR006366">
    <property type="entry name" value="CobA/CysG_C"/>
</dbReference>
<dbReference type="InterPro" id="IPR000878">
    <property type="entry name" value="4pyrrol_Mease"/>
</dbReference>
<evidence type="ECO:0000256" key="12">
    <source>
        <dbReference type="ARBA" id="ARBA00025705"/>
    </source>
</evidence>
<evidence type="ECO:0000256" key="1">
    <source>
        <dbReference type="ARBA" id="ARBA00005010"/>
    </source>
</evidence>
<dbReference type="Pfam" id="PF00590">
    <property type="entry name" value="TP_methylase"/>
    <property type="match status" value="1"/>
</dbReference>
<dbReference type="EC" id="4.99.1.4" evidence="17"/>
<dbReference type="EMBL" id="CP116805">
    <property type="protein sequence ID" value="WCL53367.1"/>
    <property type="molecule type" value="Genomic_DNA"/>
</dbReference>
<dbReference type="EC" id="1.3.1.76" evidence="17"/>
<dbReference type="Pfam" id="PF14824">
    <property type="entry name" value="Sirohm_synth_M"/>
    <property type="match status" value="1"/>
</dbReference>
<keyword evidence="10" id="KW-0627">Porphyrin biosynthesis</keyword>
<dbReference type="PANTHER" id="PTHR45790:SF3">
    <property type="entry name" value="S-ADENOSYL-L-METHIONINE-DEPENDENT UROPORPHYRINOGEN III METHYLTRANSFERASE, CHLOROPLASTIC"/>
    <property type="match status" value="1"/>
</dbReference>
<evidence type="ECO:0000256" key="7">
    <source>
        <dbReference type="ARBA" id="ARBA00023002"/>
    </source>
</evidence>
<dbReference type="CDD" id="cd11642">
    <property type="entry name" value="SUMT"/>
    <property type="match status" value="1"/>
</dbReference>
<feature type="active site" description="Proton donor" evidence="14">
    <location>
        <position position="270"/>
    </location>
</feature>
<name>A0AAE9XLY7_9PROT</name>
<comment type="pathway">
    <text evidence="12">Porphyrin-containing compound metabolism; siroheme biosynthesis; precorrin-2 from uroporphyrinogen III: step 1/1.</text>
</comment>
<keyword evidence="18" id="KW-1185">Reference proteome</keyword>
<dbReference type="PANTHER" id="PTHR45790">
    <property type="entry name" value="SIROHEME SYNTHASE-RELATED"/>
    <property type="match status" value="1"/>
</dbReference>
<dbReference type="Gene3D" id="3.30.160.110">
    <property type="entry name" value="Siroheme synthase, domain 2"/>
    <property type="match status" value="1"/>
</dbReference>
<keyword evidence="8" id="KW-0520">NAD</keyword>
<evidence type="ECO:0000256" key="9">
    <source>
        <dbReference type="ARBA" id="ARBA00023239"/>
    </source>
</evidence>
<comment type="catalytic activity">
    <reaction evidence="13">
        <text>precorrin-2 + NAD(+) = sirohydrochlorin + NADH + 2 H(+)</text>
        <dbReference type="Rhea" id="RHEA:15613"/>
        <dbReference type="ChEBI" id="CHEBI:15378"/>
        <dbReference type="ChEBI" id="CHEBI:57540"/>
        <dbReference type="ChEBI" id="CHEBI:57945"/>
        <dbReference type="ChEBI" id="CHEBI:58351"/>
        <dbReference type="ChEBI" id="CHEBI:58827"/>
        <dbReference type="EC" id="1.3.1.76"/>
    </reaction>
</comment>
<dbReference type="InterPro" id="IPR036291">
    <property type="entry name" value="NAD(P)-bd_dom_sf"/>
</dbReference>
<dbReference type="GO" id="GO:0009236">
    <property type="term" value="P:cobalamin biosynthetic process"/>
    <property type="evidence" value="ECO:0007669"/>
    <property type="project" value="UniProtKB-KW"/>
</dbReference>
<evidence type="ECO:0000256" key="10">
    <source>
        <dbReference type="ARBA" id="ARBA00023244"/>
    </source>
</evidence>
<keyword evidence="11" id="KW-0511">Multifunctional enzyme</keyword>
<dbReference type="Gene3D" id="3.30.950.10">
    <property type="entry name" value="Methyltransferase, Cobalt-precorrin-4 Transmethylase, Domain 2"/>
    <property type="match status" value="1"/>
</dbReference>
<dbReference type="GO" id="GO:0051287">
    <property type="term" value="F:NAD binding"/>
    <property type="evidence" value="ECO:0007669"/>
    <property type="project" value="InterPro"/>
</dbReference>
<protein>
    <submittedName>
        <fullName evidence="17">Siroheme synthase CysG</fullName>
        <ecNumber evidence="17">1.3.1.76</ecNumber>
        <ecNumber evidence="17">2.1.1.107</ecNumber>
        <ecNumber evidence="17">4.99.1.4</ecNumber>
    </submittedName>
</protein>
<feature type="domain" description="Siroheme synthase central" evidence="16">
    <location>
        <begin position="122"/>
        <end position="148"/>
    </location>
</feature>
<evidence type="ECO:0000313" key="17">
    <source>
        <dbReference type="EMBL" id="WCL53367.1"/>
    </source>
</evidence>
<feature type="active site" description="Proton acceptor" evidence="14">
    <location>
        <position position="248"/>
    </location>
</feature>
<dbReference type="NCBIfam" id="TIGR01470">
    <property type="entry name" value="cysG_Nterm"/>
    <property type="match status" value="1"/>
</dbReference>
<organism evidence="17 18">
    <name type="scientific">Gimibacter soli</name>
    <dbReference type="NCBI Taxonomy" id="3024400"/>
    <lineage>
        <taxon>Bacteria</taxon>
        <taxon>Pseudomonadati</taxon>
        <taxon>Pseudomonadota</taxon>
        <taxon>Alphaproteobacteria</taxon>
        <taxon>Kordiimonadales</taxon>
        <taxon>Temperatibacteraceae</taxon>
        <taxon>Gimibacter</taxon>
    </lineage>
</organism>
<evidence type="ECO:0000256" key="8">
    <source>
        <dbReference type="ARBA" id="ARBA00023027"/>
    </source>
</evidence>
<evidence type="ECO:0000313" key="18">
    <source>
        <dbReference type="Proteomes" id="UP001217500"/>
    </source>
</evidence>
<dbReference type="InterPro" id="IPR050161">
    <property type="entry name" value="Siro_Cobalamin_biosynth"/>
</dbReference>
<evidence type="ECO:0000256" key="11">
    <source>
        <dbReference type="ARBA" id="ARBA00023268"/>
    </source>
</evidence>
<dbReference type="PIRSF" id="PIRSF036426">
    <property type="entry name" value="Sirohaem_synth"/>
    <property type="match status" value="1"/>
</dbReference>
<evidence type="ECO:0000256" key="4">
    <source>
        <dbReference type="ARBA" id="ARBA00022603"/>
    </source>
</evidence>
<evidence type="ECO:0000256" key="2">
    <source>
        <dbReference type="ARBA" id="ARBA00005879"/>
    </source>
</evidence>
<evidence type="ECO:0000256" key="3">
    <source>
        <dbReference type="ARBA" id="ARBA00022573"/>
    </source>
</evidence>
<keyword evidence="4 17" id="KW-0489">Methyltransferase</keyword>
<evidence type="ECO:0000256" key="13">
    <source>
        <dbReference type="ARBA" id="ARBA00047561"/>
    </source>
</evidence>
<dbReference type="NCBIfam" id="NF004790">
    <property type="entry name" value="PRK06136.1"/>
    <property type="match status" value="1"/>
</dbReference>
<dbReference type="Proteomes" id="UP001217500">
    <property type="component" value="Chromosome"/>
</dbReference>
<comment type="similarity">
    <text evidence="2">Belongs to the precorrin methyltransferase family.</text>
</comment>
<keyword evidence="6" id="KW-0949">S-adenosyl-L-methionine</keyword>
<evidence type="ECO:0000256" key="6">
    <source>
        <dbReference type="ARBA" id="ARBA00022691"/>
    </source>
</evidence>
<dbReference type="InterPro" id="IPR014777">
    <property type="entry name" value="4pyrrole_Mease_sub1"/>
</dbReference>
<dbReference type="InterPro" id="IPR006367">
    <property type="entry name" value="Sirohaem_synthase_N"/>
</dbReference>
<dbReference type="EC" id="2.1.1.107" evidence="17"/>
<dbReference type="Gene3D" id="3.40.1010.10">
    <property type="entry name" value="Cobalt-precorrin-4 Transmethylase, Domain 1"/>
    <property type="match status" value="1"/>
</dbReference>
<dbReference type="SUPFAM" id="SSF75615">
    <property type="entry name" value="Siroheme synthase middle domains-like"/>
    <property type="match status" value="1"/>
</dbReference>
<evidence type="ECO:0000259" key="15">
    <source>
        <dbReference type="Pfam" id="PF00590"/>
    </source>
</evidence>
<evidence type="ECO:0000256" key="5">
    <source>
        <dbReference type="ARBA" id="ARBA00022679"/>
    </source>
</evidence>
<accession>A0AAE9XLY7</accession>
<dbReference type="GO" id="GO:0032259">
    <property type="term" value="P:methylation"/>
    <property type="evidence" value="ECO:0007669"/>
    <property type="project" value="UniProtKB-KW"/>
</dbReference>
<keyword evidence="7 17" id="KW-0560">Oxidoreductase</keyword>
<dbReference type="GO" id="GO:0043115">
    <property type="term" value="F:precorrin-2 dehydrogenase activity"/>
    <property type="evidence" value="ECO:0007669"/>
    <property type="project" value="UniProtKB-EC"/>
</dbReference>